<dbReference type="RefSeq" id="XP_056471959.1">
    <property type="nucleotide sequence ID" value="XM_056621153.1"/>
</dbReference>
<name>A0A9W9EXU8_9EURO</name>
<dbReference type="Pfam" id="PF03525">
    <property type="entry name" value="Meiotic_rec114"/>
    <property type="match status" value="1"/>
</dbReference>
<dbReference type="GeneID" id="81360132"/>
<reference evidence="2" key="1">
    <citation type="submission" date="2022-11" db="EMBL/GenBank/DDBJ databases">
        <authorList>
            <person name="Petersen C."/>
        </authorList>
    </citation>
    <scope>NUCLEOTIDE SEQUENCE</scope>
    <source>
        <strain evidence="2">IBT 30761</strain>
    </source>
</reference>
<gene>
    <name evidence="2" type="ORF">N7532_008661</name>
</gene>
<accession>A0A9W9EXU8</accession>
<feature type="region of interest" description="Disordered" evidence="1">
    <location>
        <begin position="148"/>
        <end position="171"/>
    </location>
</feature>
<keyword evidence="3" id="KW-1185">Reference proteome</keyword>
<feature type="compositionally biased region" description="Polar residues" evidence="1">
    <location>
        <begin position="337"/>
        <end position="383"/>
    </location>
</feature>
<feature type="compositionally biased region" description="Pro residues" evidence="1">
    <location>
        <begin position="242"/>
        <end position="252"/>
    </location>
</feature>
<dbReference type="AlphaFoldDB" id="A0A9W9EXU8"/>
<dbReference type="EMBL" id="JAPQKI010000009">
    <property type="protein sequence ID" value="KAJ5089977.1"/>
    <property type="molecule type" value="Genomic_DNA"/>
</dbReference>
<evidence type="ECO:0000313" key="2">
    <source>
        <dbReference type="EMBL" id="KAJ5089977.1"/>
    </source>
</evidence>
<dbReference type="GO" id="GO:0007131">
    <property type="term" value="P:reciprocal meiotic recombination"/>
    <property type="evidence" value="ECO:0007669"/>
    <property type="project" value="InterPro"/>
</dbReference>
<evidence type="ECO:0000313" key="3">
    <source>
        <dbReference type="Proteomes" id="UP001149074"/>
    </source>
</evidence>
<dbReference type="Proteomes" id="UP001149074">
    <property type="component" value="Unassembled WGS sequence"/>
</dbReference>
<comment type="caution">
    <text evidence="2">The sequence shown here is derived from an EMBL/GenBank/DDBJ whole genome shotgun (WGS) entry which is preliminary data.</text>
</comment>
<dbReference type="InterPro" id="IPR004354">
    <property type="entry name" value="Meiotic_Rec114"/>
</dbReference>
<proteinExistence type="predicted"/>
<reference evidence="2" key="2">
    <citation type="journal article" date="2023" name="IMA Fungus">
        <title>Comparative genomic study of the Penicillium genus elucidates a diverse pangenome and 15 lateral gene transfer events.</title>
        <authorList>
            <person name="Petersen C."/>
            <person name="Sorensen T."/>
            <person name="Nielsen M.R."/>
            <person name="Sondergaard T.E."/>
            <person name="Sorensen J.L."/>
            <person name="Fitzpatrick D.A."/>
            <person name="Frisvad J.C."/>
            <person name="Nielsen K.L."/>
        </authorList>
    </citation>
    <scope>NUCLEOTIDE SEQUENCE</scope>
    <source>
        <strain evidence="2">IBT 30761</strain>
    </source>
</reference>
<feature type="compositionally biased region" description="Polar residues" evidence="1">
    <location>
        <begin position="301"/>
        <end position="329"/>
    </location>
</feature>
<organism evidence="2 3">
    <name type="scientific">Penicillium argentinense</name>
    <dbReference type="NCBI Taxonomy" id="1131581"/>
    <lineage>
        <taxon>Eukaryota</taxon>
        <taxon>Fungi</taxon>
        <taxon>Dikarya</taxon>
        <taxon>Ascomycota</taxon>
        <taxon>Pezizomycotina</taxon>
        <taxon>Eurotiomycetes</taxon>
        <taxon>Eurotiomycetidae</taxon>
        <taxon>Eurotiales</taxon>
        <taxon>Aspergillaceae</taxon>
        <taxon>Penicillium</taxon>
    </lineage>
</organism>
<dbReference type="OrthoDB" id="5360255at2759"/>
<protein>
    <submittedName>
        <fullName evidence="2">Uncharacterized protein</fullName>
    </submittedName>
</protein>
<feature type="region of interest" description="Disordered" evidence="1">
    <location>
        <begin position="283"/>
        <end position="384"/>
    </location>
</feature>
<evidence type="ECO:0000256" key="1">
    <source>
        <dbReference type="SAM" id="MobiDB-lite"/>
    </source>
</evidence>
<feature type="region of interest" description="Disordered" evidence="1">
    <location>
        <begin position="238"/>
        <end position="258"/>
    </location>
</feature>
<sequence length="471" mass="51866">MPQSTFRQSHPVGTHLPLAKFSYTTTPAAHLGPLAWCHINGCGDLACVFEQFSSGDRAYILIMKVIQNDSTILEQIDVARFVRSQPQSGSTQPGSLPKPPFAVVVKSPCLAVKYPLNGSTRRFQVKFLMERDYYTALSVLSEINCPLTEGNTSSMQPPRRAPSSSSWASSSQAPTVLLNEGITAMTPESNAAFPFYPMTRHWSGGMTTPQSAYPATGTITNATSDICRTPARPQCVSRIPEVQPPPTLPNPVVPEKGITTETPELRPAATPAYHDIQELDQALPPKRSLPFPKPGAKRQRTASANGKSARQRTTSEPSRNVRRGNQTSRGVLERQDSIVSNATSHSLTQTQPYPESNQIPNMSQEPESTQIWSQRENNENQRPPQHLDATMAAVSGSETVNDVQVPRSPSPEQRSAPSCEDQLAAYLSAPSNERIAFLENWMCELIEDDKFMALCEDVDSTWRRFAFGIKR</sequence>
<feature type="compositionally biased region" description="Low complexity" evidence="1">
    <location>
        <begin position="153"/>
        <end position="171"/>
    </location>
</feature>
<feature type="region of interest" description="Disordered" evidence="1">
    <location>
        <begin position="396"/>
        <end position="417"/>
    </location>
</feature>